<accession>A0A6C0AQ36</accession>
<dbReference type="PANTHER" id="PTHR10003">
    <property type="entry name" value="SUPEROXIDE DISMUTASE CU-ZN -RELATED"/>
    <property type="match status" value="1"/>
</dbReference>
<dbReference type="Gene3D" id="2.60.40.200">
    <property type="entry name" value="Superoxide dismutase, copper/zinc binding domain"/>
    <property type="match status" value="1"/>
</dbReference>
<protein>
    <recommendedName>
        <fullName evidence="1">Superoxide dismutase copper/zinc binding domain-containing protein</fullName>
    </recommendedName>
</protein>
<dbReference type="InterPro" id="IPR024134">
    <property type="entry name" value="SOD_Cu/Zn_/chaperone"/>
</dbReference>
<dbReference type="GO" id="GO:0005507">
    <property type="term" value="F:copper ion binding"/>
    <property type="evidence" value="ECO:0007669"/>
    <property type="project" value="InterPro"/>
</dbReference>
<dbReference type="AlphaFoldDB" id="A0A6C0AQ36"/>
<dbReference type="GO" id="GO:0006801">
    <property type="term" value="P:superoxide metabolic process"/>
    <property type="evidence" value="ECO:0007669"/>
    <property type="project" value="InterPro"/>
</dbReference>
<reference evidence="2" key="1">
    <citation type="journal article" date="2020" name="Nature">
        <title>Giant virus diversity and host interactions through global metagenomics.</title>
        <authorList>
            <person name="Schulz F."/>
            <person name="Roux S."/>
            <person name="Paez-Espino D."/>
            <person name="Jungbluth S."/>
            <person name="Walsh D.A."/>
            <person name="Denef V.J."/>
            <person name="McMahon K.D."/>
            <person name="Konstantinidis K.T."/>
            <person name="Eloe-Fadrosh E.A."/>
            <person name="Kyrpides N.C."/>
            <person name="Woyke T."/>
        </authorList>
    </citation>
    <scope>NUCLEOTIDE SEQUENCE</scope>
    <source>
        <strain evidence="2">GVMAG-S-1101164-72</strain>
    </source>
</reference>
<sequence>MSTGNPIAVAVFQTPEIQGEAVAKQAGTKTRLSVTFTKLPPGLHGFHIHKAGDLRGEGCLGACEHLHIGPPCDHGGRPGSTATRHTGDLGNIELTGKDAHYSYLIPHLKPEDLLGRSLIVHEDEDDLGKGDFPDSKTTGHSGKRIGCAIFGRAMCPTKPTKSNTRKLRR</sequence>
<dbReference type="PRINTS" id="PR00068">
    <property type="entry name" value="CUZNDISMTASE"/>
</dbReference>
<dbReference type="InterPro" id="IPR036423">
    <property type="entry name" value="SOD-like_Cu/Zn_dom_sf"/>
</dbReference>
<dbReference type="Pfam" id="PF00080">
    <property type="entry name" value="Sod_Cu"/>
    <property type="match status" value="1"/>
</dbReference>
<organism evidence="2">
    <name type="scientific">viral metagenome</name>
    <dbReference type="NCBI Taxonomy" id="1070528"/>
    <lineage>
        <taxon>unclassified sequences</taxon>
        <taxon>metagenomes</taxon>
        <taxon>organismal metagenomes</taxon>
    </lineage>
</organism>
<name>A0A6C0AQ36_9ZZZZ</name>
<dbReference type="SUPFAM" id="SSF49329">
    <property type="entry name" value="Cu,Zn superoxide dismutase-like"/>
    <property type="match status" value="1"/>
</dbReference>
<dbReference type="EMBL" id="MN740758">
    <property type="protein sequence ID" value="QHS81580.1"/>
    <property type="molecule type" value="Genomic_DNA"/>
</dbReference>
<proteinExistence type="predicted"/>
<evidence type="ECO:0000313" key="2">
    <source>
        <dbReference type="EMBL" id="QHS81580.1"/>
    </source>
</evidence>
<feature type="domain" description="Superoxide dismutase copper/zinc binding" evidence="1">
    <location>
        <begin position="18"/>
        <end position="149"/>
    </location>
</feature>
<dbReference type="InterPro" id="IPR001424">
    <property type="entry name" value="SOD_Cu_Zn_dom"/>
</dbReference>
<evidence type="ECO:0000259" key="1">
    <source>
        <dbReference type="Pfam" id="PF00080"/>
    </source>
</evidence>